<dbReference type="AlphaFoldDB" id="G4N5J4"/>
<reference evidence="2 3" key="1">
    <citation type="journal article" date="2005" name="Nature">
        <title>The genome sequence of the rice blast fungus Magnaporthe grisea.</title>
        <authorList>
            <person name="Dean R.A."/>
            <person name="Talbot N.J."/>
            <person name="Ebbole D.J."/>
            <person name="Farman M.L."/>
            <person name="Mitchell T.K."/>
            <person name="Orbach M.J."/>
            <person name="Thon M."/>
            <person name="Kulkarni R."/>
            <person name="Xu J.R."/>
            <person name="Pan H."/>
            <person name="Read N.D."/>
            <person name="Lee Y.H."/>
            <person name="Carbone I."/>
            <person name="Brown D."/>
            <person name="Oh Y.Y."/>
            <person name="Donofrio N."/>
            <person name="Jeong J.S."/>
            <person name="Soanes D.M."/>
            <person name="Djonovic S."/>
            <person name="Kolomiets E."/>
            <person name="Rehmeyer C."/>
            <person name="Li W."/>
            <person name="Harding M."/>
            <person name="Kim S."/>
            <person name="Lebrun M.H."/>
            <person name="Bohnert H."/>
            <person name="Coughlan S."/>
            <person name="Butler J."/>
            <person name="Calvo S."/>
            <person name="Ma L.J."/>
            <person name="Nicol R."/>
            <person name="Purcell S."/>
            <person name="Nusbaum C."/>
            <person name="Galagan J.E."/>
            <person name="Birren B.W."/>
        </authorList>
    </citation>
    <scope>NUCLEOTIDE SEQUENCE [LARGE SCALE GENOMIC DNA]</scope>
    <source>
        <strain evidence="3">70-15 / ATCC MYA-4617 / FGSC 8958</strain>
    </source>
</reference>
<protein>
    <submittedName>
        <fullName evidence="2">Uncharacterized protein</fullName>
    </submittedName>
</protein>
<dbReference type="VEuPathDB" id="FungiDB:MGG_16760"/>
<dbReference type="GeneID" id="12984260"/>
<dbReference type="HOGENOM" id="CLU_1938576_0_0_1"/>
<organism evidence="2 3">
    <name type="scientific">Pyricularia oryzae (strain 70-15 / ATCC MYA-4617 / FGSC 8958)</name>
    <name type="common">Rice blast fungus</name>
    <name type="synonym">Magnaporthe oryzae</name>
    <dbReference type="NCBI Taxonomy" id="242507"/>
    <lineage>
        <taxon>Eukaryota</taxon>
        <taxon>Fungi</taxon>
        <taxon>Dikarya</taxon>
        <taxon>Ascomycota</taxon>
        <taxon>Pezizomycotina</taxon>
        <taxon>Sordariomycetes</taxon>
        <taxon>Sordariomycetidae</taxon>
        <taxon>Magnaporthales</taxon>
        <taxon>Pyriculariaceae</taxon>
        <taxon>Pyricularia</taxon>
    </lineage>
</organism>
<dbReference type="Proteomes" id="UP000009058">
    <property type="component" value="Chromosome 3"/>
</dbReference>
<reference key="2">
    <citation type="submission" date="2011-05" db="EMBL/GenBank/DDBJ databases">
        <title>The Genome Sequence of Magnaporthe oryzae 70-15.</title>
        <authorList>
            <consortium name="The Broad Institute Genome Sequencing Platform"/>
            <person name="Ma L.-J."/>
            <person name="Dead R."/>
            <person name="Young S.K."/>
            <person name="Zeng Q."/>
            <person name="Gargeya S."/>
            <person name="Fitzgerald M."/>
            <person name="Haas B."/>
            <person name="Abouelleil A."/>
            <person name="Alvarado L."/>
            <person name="Arachchi H.M."/>
            <person name="Berlin A."/>
            <person name="Brown A."/>
            <person name="Chapman S.B."/>
            <person name="Chen Z."/>
            <person name="Dunbar C."/>
            <person name="Freedman E."/>
            <person name="Gearin G."/>
            <person name="Gellesch M."/>
            <person name="Goldberg J."/>
            <person name="Griggs A."/>
            <person name="Gujja S."/>
            <person name="Heiman D."/>
            <person name="Howarth C."/>
            <person name="Larson L."/>
            <person name="Lui A."/>
            <person name="MacDonald P.J.P."/>
            <person name="Mehta T."/>
            <person name="Montmayeur A."/>
            <person name="Murphy C."/>
            <person name="Neiman D."/>
            <person name="Pearson M."/>
            <person name="Priest M."/>
            <person name="Roberts A."/>
            <person name="Saif S."/>
            <person name="Shea T."/>
            <person name="Shenoy N."/>
            <person name="Sisk P."/>
            <person name="Stolte C."/>
            <person name="Sykes S."/>
            <person name="Yandava C."/>
            <person name="Wortman J."/>
            <person name="Nusbaum C."/>
            <person name="Birren B."/>
        </authorList>
    </citation>
    <scope>NUCLEOTIDE SEQUENCE</scope>
    <source>
        <strain>70-15</strain>
    </source>
</reference>
<feature type="compositionally biased region" description="Polar residues" evidence="1">
    <location>
        <begin position="83"/>
        <end position="101"/>
    </location>
</feature>
<evidence type="ECO:0000313" key="3">
    <source>
        <dbReference type="Proteomes" id="UP000009058"/>
    </source>
</evidence>
<dbReference type="KEGG" id="mgr:MGG_16760"/>
<keyword evidence="3" id="KW-1185">Reference proteome</keyword>
<evidence type="ECO:0000313" key="2">
    <source>
        <dbReference type="EMBL" id="EHA52187.1"/>
    </source>
</evidence>
<dbReference type="InParanoid" id="G4N5J4"/>
<accession>G4N5J4</accession>
<gene>
    <name evidence="2" type="ORF">MGG_16760</name>
</gene>
<dbReference type="RefSeq" id="XP_003711994.1">
    <property type="nucleotide sequence ID" value="XM_003711946.1"/>
</dbReference>
<name>G4N5J4_PYRO7</name>
<dbReference type="EMBL" id="CM001233">
    <property type="protein sequence ID" value="EHA52187.1"/>
    <property type="molecule type" value="Genomic_DNA"/>
</dbReference>
<feature type="region of interest" description="Disordered" evidence="1">
    <location>
        <begin position="83"/>
        <end position="103"/>
    </location>
</feature>
<sequence length="130" mass="14542">MRQPNPWAPLLDDLILTTLRVGFSPPATKAGKDKNEVHGLSLAFGYKLGAHLYVSWEVKIRNRSSSMVKAPLHHPTSRELISPSFQSHNPLSSTPVQVPRTTRTDDYPWLDTTSIVTPTISGRAPCNPWW</sequence>
<evidence type="ECO:0000256" key="1">
    <source>
        <dbReference type="SAM" id="MobiDB-lite"/>
    </source>
</evidence>
<proteinExistence type="predicted"/>